<dbReference type="STRING" id="98403.A0A151GVH8"/>
<keyword evidence="3" id="KW-1185">Reference proteome</keyword>
<comment type="caution">
    <text evidence="2">The sequence shown here is derived from an EMBL/GenBank/DDBJ whole genome shotgun (WGS) entry which is preliminary data.</text>
</comment>
<sequence>MSSTLTVSAGTHSSSSSSCQESPVSCYLLPELKASDWVDYAGFHVNQLDAILMGSLDPISAEVEDSSNAELLLYDTPDTSQCSLAPPQIYPMSALEQLPPPPLDVFGSITSHALRDSNRSSCDCLQHLAALFVQLKEYTRQGGQVLDASVAIAHVRQGVLAWRRHLQCTTCIDSADGDSLLLSVIEIRMILPIIESINSKLELGRNLAFILRVAPLGDLCHAPMTYELADDESRAVLRTLLLLNMGFIIDIIQTIKERPSQTKLAGHSPAPAFGLCTPQASPSSLLSTGSSDLLSILDTPEGPESLFGQSLQSLMESAKSLQTKIAGDGIS</sequence>
<dbReference type="Proteomes" id="UP000076580">
    <property type="component" value="Chromosome 01"/>
</dbReference>
<protein>
    <submittedName>
        <fullName evidence="2">Uncharacterized protein</fullName>
    </submittedName>
</protein>
<accession>A0A151GVH8</accession>
<evidence type="ECO:0000313" key="2">
    <source>
        <dbReference type="EMBL" id="KYK61098.1"/>
    </source>
</evidence>
<proteinExistence type="predicted"/>
<evidence type="ECO:0000256" key="1">
    <source>
        <dbReference type="SAM" id="MobiDB-lite"/>
    </source>
</evidence>
<evidence type="ECO:0000313" key="3">
    <source>
        <dbReference type="Proteomes" id="UP000076580"/>
    </source>
</evidence>
<dbReference type="AlphaFoldDB" id="A0A151GVH8"/>
<gene>
    <name evidence="2" type="ORF">DCS_02239</name>
</gene>
<name>A0A151GVH8_DRECN</name>
<dbReference type="GeneID" id="63714882"/>
<organism evidence="2 3">
    <name type="scientific">Drechmeria coniospora</name>
    <name type="common">Nematophagous fungus</name>
    <name type="synonym">Meria coniospora</name>
    <dbReference type="NCBI Taxonomy" id="98403"/>
    <lineage>
        <taxon>Eukaryota</taxon>
        <taxon>Fungi</taxon>
        <taxon>Dikarya</taxon>
        <taxon>Ascomycota</taxon>
        <taxon>Pezizomycotina</taxon>
        <taxon>Sordariomycetes</taxon>
        <taxon>Hypocreomycetidae</taxon>
        <taxon>Hypocreales</taxon>
        <taxon>Ophiocordycipitaceae</taxon>
        <taxon>Drechmeria</taxon>
    </lineage>
</organism>
<dbReference type="RefSeq" id="XP_040660450.1">
    <property type="nucleotide sequence ID" value="XM_040799567.1"/>
</dbReference>
<feature type="compositionally biased region" description="Low complexity" evidence="1">
    <location>
        <begin position="8"/>
        <end position="22"/>
    </location>
</feature>
<reference evidence="2 3" key="1">
    <citation type="journal article" date="2016" name="Sci. Rep.">
        <title>Insights into Adaptations to a Near-Obligate Nematode Endoparasitic Lifestyle from the Finished Genome of Drechmeria coniospora.</title>
        <authorList>
            <person name="Zhang L."/>
            <person name="Zhou Z."/>
            <person name="Guo Q."/>
            <person name="Fokkens L."/>
            <person name="Miskei M."/>
            <person name="Pocsi I."/>
            <person name="Zhang W."/>
            <person name="Chen M."/>
            <person name="Wang L."/>
            <person name="Sun Y."/>
            <person name="Donzelli B.G."/>
            <person name="Gibson D.M."/>
            <person name="Nelson D.R."/>
            <person name="Luo J.G."/>
            <person name="Rep M."/>
            <person name="Liu H."/>
            <person name="Yang S."/>
            <person name="Wang J."/>
            <person name="Krasnoff S.B."/>
            <person name="Xu Y."/>
            <person name="Molnar I."/>
            <person name="Lin M."/>
        </authorList>
    </citation>
    <scope>NUCLEOTIDE SEQUENCE [LARGE SCALE GENOMIC DNA]</scope>
    <source>
        <strain evidence="2 3">ARSEF 6962</strain>
    </source>
</reference>
<dbReference type="InParanoid" id="A0A151GVH8"/>
<dbReference type="EMBL" id="LAYC01000001">
    <property type="protein sequence ID" value="KYK61098.1"/>
    <property type="molecule type" value="Genomic_DNA"/>
</dbReference>
<feature type="region of interest" description="Disordered" evidence="1">
    <location>
        <begin position="1"/>
        <end position="22"/>
    </location>
</feature>